<evidence type="ECO:0000256" key="10">
    <source>
        <dbReference type="SAM" id="MobiDB-lite"/>
    </source>
</evidence>
<dbReference type="InterPro" id="IPR004358">
    <property type="entry name" value="Sig_transdc_His_kin-like_C"/>
</dbReference>
<dbReference type="CDD" id="cd16922">
    <property type="entry name" value="HATPase_EvgS-ArcB-TorS-like"/>
    <property type="match status" value="1"/>
</dbReference>
<dbReference type="CDD" id="cd00082">
    <property type="entry name" value="HisKA"/>
    <property type="match status" value="1"/>
</dbReference>
<dbReference type="SMART" id="SM00387">
    <property type="entry name" value="HATPase_c"/>
    <property type="match status" value="1"/>
</dbReference>
<evidence type="ECO:0000256" key="2">
    <source>
        <dbReference type="ARBA" id="ARBA00004370"/>
    </source>
</evidence>
<evidence type="ECO:0000256" key="5">
    <source>
        <dbReference type="ARBA" id="ARBA00022679"/>
    </source>
</evidence>
<comment type="caution">
    <text evidence="16">The sequence shown here is derived from an EMBL/GenBank/DDBJ whole genome shotgun (WGS) entry which is preliminary data.</text>
</comment>
<dbReference type="InterPro" id="IPR036890">
    <property type="entry name" value="HATPase_C_sf"/>
</dbReference>
<dbReference type="InterPro" id="IPR003594">
    <property type="entry name" value="HATPase_dom"/>
</dbReference>
<feature type="modified residue" description="Phosphohistidine" evidence="8">
    <location>
        <position position="853"/>
    </location>
</feature>
<sequence length="915" mass="95223">MRWKALDPRRSLAGRVAWAVIGAVAVALLVATTLSVWREVDRYAADKGEALRTVARVLAHSGAGAIAGDDADAADTTLRAIARNPSLVYAALLRADGSILGEQGIGLRLADDLDLDATERPSLLALMLTRTLKVGEPVLENQRAIGRVVVVAETGDLAERLGDVALNALLAGLVAVFVGLAVSLRLQRAVTRPLTALAGTMDAVRSRHDYSRRADVTTDDEVGALAQTFNDLLGAVNVRDRQLAAYSTGLEEEVRVRTHDLSEAREQADAANAAKSTFLATMSHEIRTPMNGMLVMAELLAATDLPPRQRRYAEVIARSGQSLLAIINDILDFAKVEAGKLELERTTISPREIADTVVTLFGERARNGGLDLAAEVGADVPAAMVGDPVRLGQVVSNFVSNALKFTEAGHVLVRMGTRDDGRMLEIAVTDTGIGIPQDKIAGVFTAFTQADQSTTRRFGGTGLGLSIAERLIAAMGGTVGLESRVGVGSTFWARIPIAAPEPAEAIRRAGHAPAGVVLAGLGGATRVALAAGLVEADLAPLADTAADRAPWILDAAELLARGRRPDAALRVVAVAPMGDPAGQQALRAGLADEVLRWPVVQAEWRPVLAALAADRPFAANTQRSATAADALPRFPHARVLVADDSAVNLEVAVEALARCGVTDVITVGDGAQAVAASAAARFDLILMDGSMPVLDGFEATRAIRRREAEAGAARLPVVAMTAHVIGDGATAWQDADMDGTLAKPFTLAQLAQVLGRFVAADAPGMDTGTAPKAFDDDAATPTAGLPTRDDAPALPDAPALLDRETLEGLAEMGDGAFLARVLGLYTAQAPVALAALEAAIPNGDAAVVASAAHGLKSMSANVGAIRLVGLLAAVEGRARGERAIPGTRQIAQIRAVFEETLQALADDAVRRDLAA</sequence>
<evidence type="ECO:0000256" key="7">
    <source>
        <dbReference type="ARBA" id="ARBA00023012"/>
    </source>
</evidence>
<dbReference type="SUPFAM" id="SSF158472">
    <property type="entry name" value="HAMP domain-like"/>
    <property type="match status" value="1"/>
</dbReference>
<feature type="domain" description="HAMP" evidence="14">
    <location>
        <begin position="188"/>
        <end position="241"/>
    </location>
</feature>
<dbReference type="PROSITE" id="PS50894">
    <property type="entry name" value="HPT"/>
    <property type="match status" value="1"/>
</dbReference>
<evidence type="ECO:0000256" key="1">
    <source>
        <dbReference type="ARBA" id="ARBA00000085"/>
    </source>
</evidence>
<dbReference type="InterPro" id="IPR001789">
    <property type="entry name" value="Sig_transdc_resp-reg_receiver"/>
</dbReference>
<feature type="transmembrane region" description="Helical" evidence="11">
    <location>
        <begin position="12"/>
        <end position="37"/>
    </location>
</feature>
<dbReference type="Pfam" id="PF01627">
    <property type="entry name" value="Hpt"/>
    <property type="match status" value="1"/>
</dbReference>
<dbReference type="PROSITE" id="PS50109">
    <property type="entry name" value="HIS_KIN"/>
    <property type="match status" value="1"/>
</dbReference>
<dbReference type="SUPFAM" id="SSF47384">
    <property type="entry name" value="Homodimeric domain of signal transducing histidine kinase"/>
    <property type="match status" value="1"/>
</dbReference>
<dbReference type="Pfam" id="PF00672">
    <property type="entry name" value="HAMP"/>
    <property type="match status" value="1"/>
</dbReference>
<evidence type="ECO:0000259" key="12">
    <source>
        <dbReference type="PROSITE" id="PS50109"/>
    </source>
</evidence>
<dbReference type="SUPFAM" id="SSF52172">
    <property type="entry name" value="CheY-like"/>
    <property type="match status" value="1"/>
</dbReference>
<dbReference type="Gene3D" id="1.20.120.160">
    <property type="entry name" value="HPT domain"/>
    <property type="match status" value="1"/>
</dbReference>
<dbReference type="PRINTS" id="PR00344">
    <property type="entry name" value="BCTRLSENSOR"/>
</dbReference>
<dbReference type="PANTHER" id="PTHR45339:SF5">
    <property type="entry name" value="HISTIDINE KINASE"/>
    <property type="match status" value="1"/>
</dbReference>
<evidence type="ECO:0000256" key="4">
    <source>
        <dbReference type="ARBA" id="ARBA00022553"/>
    </source>
</evidence>
<reference evidence="16 17" key="1">
    <citation type="journal article" date="2021" name="Front. Microbiol.">
        <title>Comprehensive Comparative Genomics and Phenotyping of Methylobacterium Species.</title>
        <authorList>
            <person name="Alessa O."/>
            <person name="Ogura Y."/>
            <person name="Fujitani Y."/>
            <person name="Takami H."/>
            <person name="Hayashi T."/>
            <person name="Sahin N."/>
            <person name="Tani A."/>
        </authorList>
    </citation>
    <scope>NUCLEOTIDE SEQUENCE [LARGE SCALE GENOMIC DNA]</scope>
    <source>
        <strain evidence="16 17">DSM 23679</strain>
    </source>
</reference>
<evidence type="ECO:0000259" key="13">
    <source>
        <dbReference type="PROSITE" id="PS50110"/>
    </source>
</evidence>
<dbReference type="Gene3D" id="6.10.340.10">
    <property type="match status" value="1"/>
</dbReference>
<proteinExistence type="predicted"/>
<dbReference type="SUPFAM" id="SSF47226">
    <property type="entry name" value="Histidine-containing phosphotransfer domain, HPT domain"/>
    <property type="match status" value="1"/>
</dbReference>
<gene>
    <name evidence="16" type="primary">rcsC_10</name>
    <name evidence="16" type="ORF">AFCDBAGC_2302</name>
</gene>
<dbReference type="EC" id="2.7.13.3" evidence="3"/>
<dbReference type="InterPro" id="IPR036641">
    <property type="entry name" value="HPT_dom_sf"/>
</dbReference>
<feature type="transmembrane region" description="Helical" evidence="11">
    <location>
        <begin position="164"/>
        <end position="184"/>
    </location>
</feature>
<dbReference type="InterPro" id="IPR011006">
    <property type="entry name" value="CheY-like_superfamily"/>
</dbReference>
<dbReference type="Pfam" id="PF00072">
    <property type="entry name" value="Response_reg"/>
    <property type="match status" value="1"/>
</dbReference>
<keyword evidence="17" id="KW-1185">Reference proteome</keyword>
<protein>
    <recommendedName>
        <fullName evidence="3">histidine kinase</fullName>
        <ecNumber evidence="3">2.7.13.3</ecNumber>
    </recommendedName>
</protein>
<keyword evidence="4 9" id="KW-0597">Phosphoprotein</keyword>
<keyword evidence="6 16" id="KW-0418">Kinase</keyword>
<dbReference type="SMART" id="SM00448">
    <property type="entry name" value="REC"/>
    <property type="match status" value="1"/>
</dbReference>
<feature type="domain" description="HPt" evidence="15">
    <location>
        <begin position="814"/>
        <end position="904"/>
    </location>
</feature>
<dbReference type="Gene3D" id="3.30.565.10">
    <property type="entry name" value="Histidine kinase-like ATPase, C-terminal domain"/>
    <property type="match status" value="1"/>
</dbReference>
<evidence type="ECO:0000256" key="9">
    <source>
        <dbReference type="PROSITE-ProRule" id="PRU00169"/>
    </source>
</evidence>
<dbReference type="InterPro" id="IPR036097">
    <property type="entry name" value="HisK_dim/P_sf"/>
</dbReference>
<accession>A0ABQ4QHS5</accession>
<dbReference type="RefSeq" id="WP_147828112.1">
    <property type="nucleotide sequence ID" value="NZ_BPQG01000032.1"/>
</dbReference>
<feature type="domain" description="Histidine kinase" evidence="12">
    <location>
        <begin position="281"/>
        <end position="499"/>
    </location>
</feature>
<dbReference type="Pfam" id="PF00512">
    <property type="entry name" value="HisKA"/>
    <property type="match status" value="1"/>
</dbReference>
<evidence type="ECO:0000256" key="11">
    <source>
        <dbReference type="SAM" id="Phobius"/>
    </source>
</evidence>
<dbReference type="Gene3D" id="1.10.287.130">
    <property type="match status" value="1"/>
</dbReference>
<dbReference type="PANTHER" id="PTHR45339">
    <property type="entry name" value="HYBRID SIGNAL TRANSDUCTION HISTIDINE KINASE J"/>
    <property type="match status" value="1"/>
</dbReference>
<dbReference type="EMBL" id="BPQG01000032">
    <property type="protein sequence ID" value="GJD44435.1"/>
    <property type="molecule type" value="Genomic_DNA"/>
</dbReference>
<dbReference type="InterPro" id="IPR003661">
    <property type="entry name" value="HisK_dim/P_dom"/>
</dbReference>
<feature type="modified residue" description="4-aspartylphosphate" evidence="9">
    <location>
        <position position="688"/>
    </location>
</feature>
<dbReference type="SMART" id="SM00304">
    <property type="entry name" value="HAMP"/>
    <property type="match status" value="1"/>
</dbReference>
<keyword evidence="11" id="KW-1133">Transmembrane helix</keyword>
<dbReference type="CDD" id="cd06225">
    <property type="entry name" value="HAMP"/>
    <property type="match status" value="1"/>
</dbReference>
<dbReference type="Pfam" id="PF02518">
    <property type="entry name" value="HATPase_c"/>
    <property type="match status" value="1"/>
</dbReference>
<feature type="region of interest" description="Disordered" evidence="10">
    <location>
        <begin position="768"/>
        <end position="793"/>
    </location>
</feature>
<name>A0ABQ4QHS5_9HYPH</name>
<dbReference type="SMART" id="SM00388">
    <property type="entry name" value="HisKA"/>
    <property type="match status" value="1"/>
</dbReference>
<feature type="domain" description="Response regulatory" evidence="13">
    <location>
        <begin position="638"/>
        <end position="758"/>
    </location>
</feature>
<evidence type="ECO:0000313" key="16">
    <source>
        <dbReference type="EMBL" id="GJD44435.1"/>
    </source>
</evidence>
<dbReference type="PROSITE" id="PS50885">
    <property type="entry name" value="HAMP"/>
    <property type="match status" value="1"/>
</dbReference>
<evidence type="ECO:0000313" key="17">
    <source>
        <dbReference type="Proteomes" id="UP001055117"/>
    </source>
</evidence>
<keyword evidence="5" id="KW-0808">Transferase</keyword>
<evidence type="ECO:0000256" key="3">
    <source>
        <dbReference type="ARBA" id="ARBA00012438"/>
    </source>
</evidence>
<dbReference type="Proteomes" id="UP001055117">
    <property type="component" value="Unassembled WGS sequence"/>
</dbReference>
<evidence type="ECO:0000256" key="6">
    <source>
        <dbReference type="ARBA" id="ARBA00022777"/>
    </source>
</evidence>
<dbReference type="SUPFAM" id="SSF55874">
    <property type="entry name" value="ATPase domain of HSP90 chaperone/DNA topoisomerase II/histidine kinase"/>
    <property type="match status" value="1"/>
</dbReference>
<dbReference type="Gene3D" id="3.40.50.2300">
    <property type="match status" value="1"/>
</dbReference>
<keyword evidence="11" id="KW-0812">Transmembrane</keyword>
<dbReference type="InterPro" id="IPR005467">
    <property type="entry name" value="His_kinase_dom"/>
</dbReference>
<dbReference type="CDD" id="cd17546">
    <property type="entry name" value="REC_hyHK_CKI1_RcsC-like"/>
    <property type="match status" value="1"/>
</dbReference>
<comment type="subcellular location">
    <subcellularLocation>
        <location evidence="2">Membrane</location>
    </subcellularLocation>
</comment>
<evidence type="ECO:0000256" key="8">
    <source>
        <dbReference type="PROSITE-ProRule" id="PRU00110"/>
    </source>
</evidence>
<dbReference type="InterPro" id="IPR008207">
    <property type="entry name" value="Sig_transdc_His_kin_Hpt_dom"/>
</dbReference>
<dbReference type="GO" id="GO:0016301">
    <property type="term" value="F:kinase activity"/>
    <property type="evidence" value="ECO:0007669"/>
    <property type="project" value="UniProtKB-KW"/>
</dbReference>
<organism evidence="16 17">
    <name type="scientific">Methylobacterium cerastii</name>
    <dbReference type="NCBI Taxonomy" id="932741"/>
    <lineage>
        <taxon>Bacteria</taxon>
        <taxon>Pseudomonadati</taxon>
        <taxon>Pseudomonadota</taxon>
        <taxon>Alphaproteobacteria</taxon>
        <taxon>Hyphomicrobiales</taxon>
        <taxon>Methylobacteriaceae</taxon>
        <taxon>Methylobacterium</taxon>
    </lineage>
</organism>
<evidence type="ECO:0000259" key="15">
    <source>
        <dbReference type="PROSITE" id="PS50894"/>
    </source>
</evidence>
<dbReference type="InterPro" id="IPR003660">
    <property type="entry name" value="HAMP_dom"/>
</dbReference>
<evidence type="ECO:0000259" key="14">
    <source>
        <dbReference type="PROSITE" id="PS50885"/>
    </source>
</evidence>
<keyword evidence="11" id="KW-0472">Membrane</keyword>
<comment type="catalytic activity">
    <reaction evidence="1">
        <text>ATP + protein L-histidine = ADP + protein N-phospho-L-histidine.</text>
        <dbReference type="EC" id="2.7.13.3"/>
    </reaction>
</comment>
<keyword evidence="7" id="KW-0902">Two-component regulatory system</keyword>
<dbReference type="PROSITE" id="PS50110">
    <property type="entry name" value="RESPONSE_REGULATORY"/>
    <property type="match status" value="1"/>
</dbReference>